<dbReference type="PROSITE" id="PS50082">
    <property type="entry name" value="WD_REPEATS_2"/>
    <property type="match status" value="1"/>
</dbReference>
<dbReference type="Pfam" id="PF00400">
    <property type="entry name" value="WD40"/>
    <property type="match status" value="3"/>
</dbReference>
<dbReference type="HOGENOM" id="CLU_1231146_0_0_1"/>
<sequence>MISCGVDKSIMFRQYQNNQFLRGMHCSSKSTLYDMEVDSNSKHIMTACQDRNIRVYSTQNAKHTKTFKGSLSDDGSLVKLSLDPSGIYLATSCTDKTISVFDCYSNECMARMYGHSELVTGLRFTNDCKHLISSSGDGCVFIWQVPHDMIVTMQARLSQQRLRSGQATLPRPMNPPLPKIIPGTPTKEPITVEHSRSNSGSKILDSIEEVRVYMEFSCSWHSHDF</sequence>
<dbReference type="Proteomes" id="UP000015102">
    <property type="component" value="Unassembled WGS sequence"/>
</dbReference>
<dbReference type="InterPro" id="IPR015943">
    <property type="entry name" value="WD40/YVTN_repeat-like_dom_sf"/>
</dbReference>
<dbReference type="SUPFAM" id="SSF50978">
    <property type="entry name" value="WD40 repeat-like"/>
    <property type="match status" value="1"/>
</dbReference>
<evidence type="ECO:0000256" key="2">
    <source>
        <dbReference type="SAM" id="MobiDB-lite"/>
    </source>
</evidence>
<dbReference type="GO" id="GO:0007099">
    <property type="term" value="P:centriole replication"/>
    <property type="evidence" value="ECO:0007669"/>
    <property type="project" value="TreeGrafter"/>
</dbReference>
<evidence type="ECO:0000313" key="3">
    <source>
        <dbReference type="EnsemblMetazoa" id="MESCA005478-PA"/>
    </source>
</evidence>
<name>T1GPF0_MEGSC</name>
<dbReference type="EMBL" id="CAQQ02180351">
    <property type="status" value="NOT_ANNOTATED_CDS"/>
    <property type="molecule type" value="Genomic_DNA"/>
</dbReference>
<feature type="region of interest" description="Disordered" evidence="2">
    <location>
        <begin position="166"/>
        <end position="197"/>
    </location>
</feature>
<dbReference type="AlphaFoldDB" id="T1GPF0"/>
<evidence type="ECO:0000256" key="1">
    <source>
        <dbReference type="PROSITE-ProRule" id="PRU00221"/>
    </source>
</evidence>
<dbReference type="Gene3D" id="2.130.10.10">
    <property type="entry name" value="YVTN repeat-like/Quinoprotein amine dehydrogenase"/>
    <property type="match status" value="1"/>
</dbReference>
<dbReference type="SMART" id="SM00320">
    <property type="entry name" value="WD40"/>
    <property type="match status" value="3"/>
</dbReference>
<dbReference type="PANTHER" id="PTHR45589">
    <property type="entry name" value="WD REPEAT DOMAIN 62, ISOFORM G"/>
    <property type="match status" value="1"/>
</dbReference>
<feature type="repeat" description="WD" evidence="1">
    <location>
        <begin position="112"/>
        <end position="145"/>
    </location>
</feature>
<dbReference type="InterPro" id="IPR036322">
    <property type="entry name" value="WD40_repeat_dom_sf"/>
</dbReference>
<dbReference type="EMBL" id="CAQQ02180352">
    <property type="status" value="NOT_ANNOTATED_CDS"/>
    <property type="molecule type" value="Genomic_DNA"/>
</dbReference>
<dbReference type="InterPro" id="IPR052779">
    <property type="entry name" value="WDR62"/>
</dbReference>
<accession>T1GPF0</accession>
<reference evidence="3" key="2">
    <citation type="submission" date="2015-06" db="UniProtKB">
        <authorList>
            <consortium name="EnsemblMetazoa"/>
        </authorList>
    </citation>
    <scope>IDENTIFICATION</scope>
</reference>
<keyword evidence="1" id="KW-0853">WD repeat</keyword>
<dbReference type="PROSITE" id="PS50294">
    <property type="entry name" value="WD_REPEATS_REGION"/>
    <property type="match status" value="1"/>
</dbReference>
<organism evidence="3 4">
    <name type="scientific">Megaselia scalaris</name>
    <name type="common">Humpbacked fly</name>
    <name type="synonym">Phora scalaris</name>
    <dbReference type="NCBI Taxonomy" id="36166"/>
    <lineage>
        <taxon>Eukaryota</taxon>
        <taxon>Metazoa</taxon>
        <taxon>Ecdysozoa</taxon>
        <taxon>Arthropoda</taxon>
        <taxon>Hexapoda</taxon>
        <taxon>Insecta</taxon>
        <taxon>Pterygota</taxon>
        <taxon>Neoptera</taxon>
        <taxon>Endopterygota</taxon>
        <taxon>Diptera</taxon>
        <taxon>Brachycera</taxon>
        <taxon>Muscomorpha</taxon>
        <taxon>Platypezoidea</taxon>
        <taxon>Phoridae</taxon>
        <taxon>Megaseliini</taxon>
        <taxon>Megaselia</taxon>
    </lineage>
</organism>
<dbReference type="PANTHER" id="PTHR45589:SF1">
    <property type="entry name" value="WD REPEAT DOMAIN 62, ISOFORM G"/>
    <property type="match status" value="1"/>
</dbReference>
<dbReference type="InterPro" id="IPR001680">
    <property type="entry name" value="WD40_rpt"/>
</dbReference>
<dbReference type="STRING" id="36166.T1GPF0"/>
<dbReference type="EnsemblMetazoa" id="MESCA005478-RA">
    <property type="protein sequence ID" value="MESCA005478-PA"/>
    <property type="gene ID" value="MESCA005478"/>
</dbReference>
<proteinExistence type="predicted"/>
<evidence type="ECO:0000313" key="4">
    <source>
        <dbReference type="Proteomes" id="UP000015102"/>
    </source>
</evidence>
<dbReference type="GO" id="GO:0072686">
    <property type="term" value="C:mitotic spindle"/>
    <property type="evidence" value="ECO:0007669"/>
    <property type="project" value="TreeGrafter"/>
</dbReference>
<protein>
    <submittedName>
        <fullName evidence="3">Uncharacterized protein</fullName>
    </submittedName>
</protein>
<reference evidence="4" key="1">
    <citation type="submission" date="2013-02" db="EMBL/GenBank/DDBJ databases">
        <authorList>
            <person name="Hughes D."/>
        </authorList>
    </citation>
    <scope>NUCLEOTIDE SEQUENCE</scope>
    <source>
        <strain>Durham</strain>
        <strain evidence="4">NC isolate 2 -- Noor lab</strain>
    </source>
</reference>
<keyword evidence="4" id="KW-1185">Reference proteome</keyword>